<dbReference type="InterPro" id="IPR036259">
    <property type="entry name" value="MFS_trans_sf"/>
</dbReference>
<organism evidence="9 11">
    <name type="scientific">Rubrobacter radiotolerans</name>
    <name type="common">Arthrobacter radiotolerans</name>
    <dbReference type="NCBI Taxonomy" id="42256"/>
    <lineage>
        <taxon>Bacteria</taxon>
        <taxon>Bacillati</taxon>
        <taxon>Actinomycetota</taxon>
        <taxon>Rubrobacteria</taxon>
        <taxon>Rubrobacterales</taxon>
        <taxon>Rubrobacteraceae</taxon>
        <taxon>Rubrobacter</taxon>
    </lineage>
</organism>
<feature type="transmembrane region" description="Helical" evidence="7">
    <location>
        <begin position="369"/>
        <end position="389"/>
    </location>
</feature>
<feature type="transmembrane region" description="Helical" evidence="7">
    <location>
        <begin position="99"/>
        <end position="121"/>
    </location>
</feature>
<evidence type="ECO:0000256" key="3">
    <source>
        <dbReference type="ARBA" id="ARBA00022448"/>
    </source>
</evidence>
<dbReference type="OrthoDB" id="9764259at2"/>
<feature type="transmembrane region" description="Helical" evidence="7">
    <location>
        <begin position="163"/>
        <end position="181"/>
    </location>
</feature>
<dbReference type="PROSITE" id="PS50850">
    <property type="entry name" value="MFS"/>
    <property type="match status" value="1"/>
</dbReference>
<dbReference type="Pfam" id="PF07690">
    <property type="entry name" value="MFS_1"/>
    <property type="match status" value="1"/>
</dbReference>
<feature type="transmembrane region" description="Helical" evidence="7">
    <location>
        <begin position="304"/>
        <end position="326"/>
    </location>
</feature>
<evidence type="ECO:0000256" key="7">
    <source>
        <dbReference type="SAM" id="Phobius"/>
    </source>
</evidence>
<gene>
    <name evidence="9" type="ORF">RradSPS_2125</name>
    <name evidence="10" type="ORF">SIL72_12350</name>
</gene>
<keyword evidence="3" id="KW-0813">Transport</keyword>
<dbReference type="Proteomes" id="UP001281130">
    <property type="component" value="Unassembled WGS sequence"/>
</dbReference>
<dbReference type="PROSITE" id="PS00216">
    <property type="entry name" value="SUGAR_TRANSPORT_1"/>
    <property type="match status" value="1"/>
</dbReference>
<feature type="transmembrane region" description="Helical" evidence="7">
    <location>
        <begin position="249"/>
        <end position="268"/>
    </location>
</feature>
<dbReference type="InterPro" id="IPR011701">
    <property type="entry name" value="MFS"/>
</dbReference>
<dbReference type="eggNOG" id="COG2814">
    <property type="taxonomic scope" value="Bacteria"/>
</dbReference>
<proteinExistence type="inferred from homology"/>
<dbReference type="InterPro" id="IPR020846">
    <property type="entry name" value="MFS_dom"/>
</dbReference>
<keyword evidence="6 7" id="KW-0472">Membrane</keyword>
<dbReference type="SUPFAM" id="SSF103473">
    <property type="entry name" value="MFS general substrate transporter"/>
    <property type="match status" value="1"/>
</dbReference>
<feature type="transmembrane region" description="Helical" evidence="7">
    <location>
        <begin position="280"/>
        <end position="298"/>
    </location>
</feature>
<protein>
    <submittedName>
        <fullName evidence="9">Arabinose efflux permease</fullName>
    </submittedName>
    <submittedName>
        <fullName evidence="10">Tetracycline resistance MFS efflux pump</fullName>
    </submittedName>
</protein>
<dbReference type="GO" id="GO:0022857">
    <property type="term" value="F:transmembrane transporter activity"/>
    <property type="evidence" value="ECO:0007669"/>
    <property type="project" value="InterPro"/>
</dbReference>
<evidence type="ECO:0000256" key="2">
    <source>
        <dbReference type="ARBA" id="ARBA00007520"/>
    </source>
</evidence>
<feature type="transmembrane region" description="Helical" evidence="7">
    <location>
        <begin position="216"/>
        <end position="237"/>
    </location>
</feature>
<evidence type="ECO:0000313" key="11">
    <source>
        <dbReference type="Proteomes" id="UP000025229"/>
    </source>
</evidence>
<keyword evidence="4 7" id="KW-0812">Transmembrane</keyword>
<comment type="subcellular location">
    <subcellularLocation>
        <location evidence="1">Cell membrane</location>
        <topology evidence="1">Multi-pass membrane protein</topology>
    </subcellularLocation>
</comment>
<dbReference type="HOGENOM" id="CLU_001265_10_11_11"/>
<evidence type="ECO:0000256" key="5">
    <source>
        <dbReference type="ARBA" id="ARBA00022989"/>
    </source>
</evidence>
<dbReference type="PANTHER" id="PTHR23504:SF15">
    <property type="entry name" value="MAJOR FACILITATOR SUPERFAMILY (MFS) PROFILE DOMAIN-CONTAINING PROTEIN"/>
    <property type="match status" value="1"/>
</dbReference>
<dbReference type="PANTHER" id="PTHR23504">
    <property type="entry name" value="MAJOR FACILITATOR SUPERFAMILY DOMAIN-CONTAINING PROTEIN 10"/>
    <property type="match status" value="1"/>
</dbReference>
<comment type="similarity">
    <text evidence="2">Belongs to the major facilitator superfamily. TCR/Tet family.</text>
</comment>
<feature type="transmembrane region" description="Helical" evidence="7">
    <location>
        <begin position="45"/>
        <end position="63"/>
    </location>
</feature>
<feature type="transmembrane region" description="Helical" evidence="7">
    <location>
        <begin position="338"/>
        <end position="357"/>
    </location>
</feature>
<sequence length="391" mass="38950">MSAAADRPSVAVLFVTVFLDMVGYGIVVPLLPFFAREYGVGATEVGLLVSLYALMQALGGPFLGGLSDAVGRRPVILACLLAASGAYLLLALAGAFWAVALAVGLAGLAGGTPATAQAYIADSTAADDRARGLGLIGAAFGLGLMVGPALGGLLSLVSLPAPALGASALAFANFTLGVFVLRESLPKSSRRSVGLVRLNPVSQFAGLLRVAGIRPFLLSVLLLNLALSGLVTNFPLFGEARFGWGPAESGLFFAFVGVCAVATQGAAVGPLQRAFGEGRMLVVGLAVAATGLWAVAAAPAGWALYPLVGAVAVGFGAAIPAVAALISRRVPASGQGRLMGGQQTLLSLTLVFGPPLAGATFDTLGPGAPYLLGGTLALGAALAATRALGRE</sequence>
<dbReference type="EMBL" id="JAWXXX010000001">
    <property type="protein sequence ID" value="MDX5894811.1"/>
    <property type="molecule type" value="Genomic_DNA"/>
</dbReference>
<dbReference type="InterPro" id="IPR005829">
    <property type="entry name" value="Sugar_transporter_CS"/>
</dbReference>
<dbReference type="AlphaFoldDB" id="A0A023X4Y1"/>
<evidence type="ECO:0000313" key="10">
    <source>
        <dbReference type="EMBL" id="MDX5894811.1"/>
    </source>
</evidence>
<reference evidence="10" key="2">
    <citation type="submission" date="2023-11" db="EMBL/GenBank/DDBJ databases">
        <title>MicrobeMod: A computational toolkit for identifying prokaryotic methylation and restriction-modification with nanopore sequencing.</title>
        <authorList>
            <person name="Crits-Christoph A."/>
            <person name="Kang S.C."/>
            <person name="Lee H."/>
            <person name="Ostrov N."/>
        </authorList>
    </citation>
    <scope>NUCLEOTIDE SEQUENCE</scope>
    <source>
        <strain evidence="10">ATCC 51242</strain>
    </source>
</reference>
<dbReference type="KEGG" id="rrd:RradSPS_2125"/>
<feature type="transmembrane region" description="Helical" evidence="7">
    <location>
        <begin position="133"/>
        <end position="157"/>
    </location>
</feature>
<name>A0A023X4Y1_RUBRA</name>
<dbReference type="EMBL" id="CP007514">
    <property type="protein sequence ID" value="AHY47408.1"/>
    <property type="molecule type" value="Genomic_DNA"/>
</dbReference>
<dbReference type="PATRIC" id="fig|42256.3.peg.2164"/>
<accession>A0A023X4Y1</accession>
<keyword evidence="11" id="KW-1185">Reference proteome</keyword>
<dbReference type="GO" id="GO:0005886">
    <property type="term" value="C:plasma membrane"/>
    <property type="evidence" value="ECO:0007669"/>
    <property type="project" value="UniProtKB-SubCell"/>
</dbReference>
<evidence type="ECO:0000256" key="4">
    <source>
        <dbReference type="ARBA" id="ARBA00022692"/>
    </source>
</evidence>
<dbReference type="InterPro" id="IPR001958">
    <property type="entry name" value="Tet-R_TetA/multi-R_MdtG-like"/>
</dbReference>
<dbReference type="PRINTS" id="PR01035">
    <property type="entry name" value="TCRTETA"/>
</dbReference>
<dbReference type="STRING" id="42256.RradSPS_2125"/>
<evidence type="ECO:0000256" key="6">
    <source>
        <dbReference type="ARBA" id="ARBA00023136"/>
    </source>
</evidence>
<evidence type="ECO:0000256" key="1">
    <source>
        <dbReference type="ARBA" id="ARBA00004651"/>
    </source>
</evidence>
<dbReference type="Proteomes" id="UP000025229">
    <property type="component" value="Chromosome"/>
</dbReference>
<reference evidence="9 11" key="1">
    <citation type="submission" date="2014-03" db="EMBL/GenBank/DDBJ databases">
        <title>Complete genome sequence of the Radio-Resistant Rubrobacter radiotolerans RSPS-4.</title>
        <authorList>
            <person name="Egas C.C."/>
            <person name="Barroso C.C."/>
            <person name="Froufe H.J.C."/>
            <person name="Pacheco J.J."/>
            <person name="Albuquerque L.L."/>
            <person name="da Costa M.M.S."/>
        </authorList>
    </citation>
    <scope>NUCLEOTIDE SEQUENCE [LARGE SCALE GENOMIC DNA]</scope>
    <source>
        <strain evidence="9 11">RSPS-4</strain>
    </source>
</reference>
<evidence type="ECO:0000313" key="9">
    <source>
        <dbReference type="EMBL" id="AHY47408.1"/>
    </source>
</evidence>
<keyword evidence="5 7" id="KW-1133">Transmembrane helix</keyword>
<feature type="domain" description="Major facilitator superfamily (MFS) profile" evidence="8">
    <location>
        <begin position="9"/>
        <end position="391"/>
    </location>
</feature>
<dbReference type="Gene3D" id="1.20.1250.20">
    <property type="entry name" value="MFS general substrate transporter like domains"/>
    <property type="match status" value="1"/>
</dbReference>
<feature type="transmembrane region" description="Helical" evidence="7">
    <location>
        <begin position="12"/>
        <end position="33"/>
    </location>
</feature>
<feature type="transmembrane region" description="Helical" evidence="7">
    <location>
        <begin position="75"/>
        <end position="93"/>
    </location>
</feature>
<evidence type="ECO:0000259" key="8">
    <source>
        <dbReference type="PROSITE" id="PS50850"/>
    </source>
</evidence>
<dbReference type="RefSeq" id="WP_038682596.1">
    <property type="nucleotide sequence ID" value="NZ_CP007514.1"/>
</dbReference>